<gene>
    <name evidence="6" type="ORF">NDI76_04445</name>
</gene>
<evidence type="ECO:0000313" key="7">
    <source>
        <dbReference type="Proteomes" id="UP001257060"/>
    </source>
</evidence>
<feature type="region of interest" description="Disordered" evidence="4">
    <location>
        <begin position="394"/>
        <end position="415"/>
    </location>
</feature>
<evidence type="ECO:0000256" key="3">
    <source>
        <dbReference type="ARBA" id="ARBA00022729"/>
    </source>
</evidence>
<accession>A0ABU2GCY7</accession>
<evidence type="ECO:0000256" key="2">
    <source>
        <dbReference type="ARBA" id="ARBA00022448"/>
    </source>
</evidence>
<dbReference type="PANTHER" id="PTHR30290">
    <property type="entry name" value="PERIPLASMIC BINDING COMPONENT OF ABC TRANSPORTER"/>
    <property type="match status" value="1"/>
</dbReference>
<evidence type="ECO:0000256" key="4">
    <source>
        <dbReference type="SAM" id="MobiDB-lite"/>
    </source>
</evidence>
<dbReference type="Gene3D" id="3.10.105.10">
    <property type="entry name" value="Dipeptide-binding Protein, Domain 3"/>
    <property type="match status" value="2"/>
</dbReference>
<keyword evidence="3" id="KW-0732">Signal</keyword>
<sequence length="611" mass="66596">MTNSPTPTMRRRALLAAAGGTAAFTGGCLGRVRRFVDSDSPQRVRVQVATLPRDTDPYARRIARQVAEWLRAAGLGATVVPMAEEELYRRALLREEFDLFVARLPAQFRRPDALYPLLHSRFVDGPGWQNPFGYENDRVDDRLDAQRRASGKRRLRLVRELQSTLARTQPFTLLAVPDDVRAARRTAYTGWRGVDLRSPLGYLALNRATGAAESSAGDRRRDDTLRLAVTDGRRTANLNPLSVAHRSDDVLTGLLYDPLGYATGEGVEPWRADSWTLSGDDAPVGRVRLREGTTWHDGEPFTAADVAFTFELLSDTTLGQGADEGAGGSEDGGDAPVPAPRYRGLTTLVDEVVAEDETTVVFRFAESAPDVAVNAFTVPILPEHVWRERTAAVSREGDADPTTEALTADNVPPVGSGPLRFAGNTSGESVVLERFDDHFLTDEAASGALARRVGGVPFERFSVRVVGTGVTAVETVAGGEADATGTPVGADAVPRIGRSDALELLVERSPSPYVVGYNARRPHLSDPRFRRTLARLFDSEHVVEAVFDGYGRPAVGPLWDTRWYPEAFVWTDGNPVTPFLGSNGDVDAERAREAFRMLGYRYDDGALVVPP</sequence>
<dbReference type="InterPro" id="IPR000914">
    <property type="entry name" value="SBP_5_dom"/>
</dbReference>
<keyword evidence="7" id="KW-1185">Reference proteome</keyword>
<dbReference type="Gene3D" id="3.40.190.10">
    <property type="entry name" value="Periplasmic binding protein-like II"/>
    <property type="match status" value="1"/>
</dbReference>
<organism evidence="6 7">
    <name type="scientific">Halogeometricum salsisoli</name>
    <dbReference type="NCBI Taxonomy" id="2950536"/>
    <lineage>
        <taxon>Archaea</taxon>
        <taxon>Methanobacteriati</taxon>
        <taxon>Methanobacteriota</taxon>
        <taxon>Stenosarchaea group</taxon>
        <taxon>Halobacteria</taxon>
        <taxon>Halobacteriales</taxon>
        <taxon>Haloferacaceae</taxon>
        <taxon>Halogeometricum</taxon>
    </lineage>
</organism>
<comment type="caution">
    <text evidence="6">The sequence shown here is derived from an EMBL/GenBank/DDBJ whole genome shotgun (WGS) entry which is preliminary data.</text>
</comment>
<dbReference type="Pfam" id="PF00496">
    <property type="entry name" value="SBP_bac_5"/>
    <property type="match status" value="1"/>
</dbReference>
<comment type="similarity">
    <text evidence="1">Belongs to the bacterial solute-binding protein 5 family.</text>
</comment>
<dbReference type="RefSeq" id="WP_310922807.1">
    <property type="nucleotide sequence ID" value="NZ_JAMQOP010000001.1"/>
</dbReference>
<evidence type="ECO:0000256" key="1">
    <source>
        <dbReference type="ARBA" id="ARBA00005695"/>
    </source>
</evidence>
<dbReference type="Proteomes" id="UP001257060">
    <property type="component" value="Unassembled WGS sequence"/>
</dbReference>
<reference evidence="6 7" key="1">
    <citation type="submission" date="2022-06" db="EMBL/GenBank/DDBJ databases">
        <title>Halogeometricum sp. a new haloarchaeum isolate from saline soil.</title>
        <authorList>
            <person name="Strakova D."/>
            <person name="Galisteo C."/>
            <person name="Sanchez-Porro C."/>
            <person name="Ventosa A."/>
        </authorList>
    </citation>
    <scope>NUCLEOTIDE SEQUENCE [LARGE SCALE GENOMIC DNA]</scope>
    <source>
        <strain evidence="6 7">S1BR25-6</strain>
    </source>
</reference>
<feature type="region of interest" description="Disordered" evidence="4">
    <location>
        <begin position="318"/>
        <end position="341"/>
    </location>
</feature>
<evidence type="ECO:0000313" key="6">
    <source>
        <dbReference type="EMBL" id="MDS0297983.1"/>
    </source>
</evidence>
<evidence type="ECO:0000259" key="5">
    <source>
        <dbReference type="Pfam" id="PF00496"/>
    </source>
</evidence>
<dbReference type="EMBL" id="JAMQOP010000001">
    <property type="protein sequence ID" value="MDS0297983.1"/>
    <property type="molecule type" value="Genomic_DNA"/>
</dbReference>
<dbReference type="SUPFAM" id="SSF53850">
    <property type="entry name" value="Periplasmic binding protein-like II"/>
    <property type="match status" value="2"/>
</dbReference>
<dbReference type="PANTHER" id="PTHR30290:SF9">
    <property type="entry name" value="OLIGOPEPTIDE-BINDING PROTEIN APPA"/>
    <property type="match status" value="1"/>
</dbReference>
<dbReference type="InterPro" id="IPR039424">
    <property type="entry name" value="SBP_5"/>
</dbReference>
<feature type="domain" description="Solute-binding protein family 5" evidence="5">
    <location>
        <begin position="267"/>
        <end position="603"/>
    </location>
</feature>
<keyword evidence="2" id="KW-0813">Transport</keyword>
<name>A0ABU2GCY7_9EURY</name>
<protein>
    <submittedName>
        <fullName evidence="6">ABC transporter substrate-binding protein</fullName>
    </submittedName>
</protein>
<proteinExistence type="inferred from homology"/>